<evidence type="ECO:0000256" key="1">
    <source>
        <dbReference type="PROSITE-ProRule" id="PRU00325"/>
    </source>
</evidence>
<dbReference type="AlphaFoldDB" id="A0A151NAD6"/>
<dbReference type="InterPro" id="IPR007527">
    <property type="entry name" value="Znf_SWIM"/>
</dbReference>
<keyword evidence="4" id="KW-1185">Reference proteome</keyword>
<sequence>MQRAEPAAAAPPDGFDCIPDDLGTTLPAVAEELLREIKKAFQETAQVPDELLLALKFVFGPIAVPALDLVDQRSVTRVVSPSGRAAYQVLGSSGRLYTCYAACHFCTCPAFAFSVLRKADSLLCKHILAVYLSQATGACQEQTVSDQQLANILLAEEDEDG</sequence>
<evidence type="ECO:0000259" key="2">
    <source>
        <dbReference type="PROSITE" id="PS50966"/>
    </source>
</evidence>
<dbReference type="PANTHER" id="PTHR28498:SF1">
    <property type="entry name" value="ZINC FINGER SWIM DOMAIN-CONTAINING PROTEIN 7"/>
    <property type="match status" value="1"/>
</dbReference>
<organism evidence="3 4">
    <name type="scientific">Alligator mississippiensis</name>
    <name type="common">American alligator</name>
    <dbReference type="NCBI Taxonomy" id="8496"/>
    <lineage>
        <taxon>Eukaryota</taxon>
        <taxon>Metazoa</taxon>
        <taxon>Chordata</taxon>
        <taxon>Craniata</taxon>
        <taxon>Vertebrata</taxon>
        <taxon>Euteleostomi</taxon>
        <taxon>Archelosauria</taxon>
        <taxon>Archosauria</taxon>
        <taxon>Crocodylia</taxon>
        <taxon>Alligatoridae</taxon>
        <taxon>Alligatorinae</taxon>
        <taxon>Alligator</taxon>
    </lineage>
</organism>
<dbReference type="Pfam" id="PF04434">
    <property type="entry name" value="SWIM"/>
    <property type="match status" value="1"/>
</dbReference>
<keyword evidence="1" id="KW-0479">Metal-binding</keyword>
<proteinExistence type="predicted"/>
<accession>A0A151NAD6</accession>
<evidence type="ECO:0000313" key="4">
    <source>
        <dbReference type="Proteomes" id="UP000050525"/>
    </source>
</evidence>
<dbReference type="GO" id="GO:0008270">
    <property type="term" value="F:zinc ion binding"/>
    <property type="evidence" value="ECO:0007669"/>
    <property type="project" value="UniProtKB-KW"/>
</dbReference>
<dbReference type="GO" id="GO:0000724">
    <property type="term" value="P:double-strand break repair via homologous recombination"/>
    <property type="evidence" value="ECO:0007669"/>
    <property type="project" value="TreeGrafter"/>
</dbReference>
<protein>
    <submittedName>
        <fullName evidence="3">Zinc finger SWIM domain-containing protein 7</fullName>
    </submittedName>
</protein>
<feature type="domain" description="SWIM-type" evidence="2">
    <location>
        <begin position="97"/>
        <end position="135"/>
    </location>
</feature>
<name>A0A151NAD6_ALLMI</name>
<evidence type="ECO:0000313" key="3">
    <source>
        <dbReference type="EMBL" id="KYO33798.1"/>
    </source>
</evidence>
<dbReference type="PROSITE" id="PS50966">
    <property type="entry name" value="ZF_SWIM"/>
    <property type="match status" value="1"/>
</dbReference>
<dbReference type="Proteomes" id="UP000050525">
    <property type="component" value="Unassembled WGS sequence"/>
</dbReference>
<comment type="caution">
    <text evidence="3">The sequence shown here is derived from an EMBL/GenBank/DDBJ whole genome shotgun (WGS) entry which is preliminary data.</text>
</comment>
<keyword evidence="1" id="KW-0862">Zinc</keyword>
<gene>
    <name evidence="3" type="primary">ZSWIM7</name>
    <name evidence="3" type="ORF">Y1Q_0015327</name>
</gene>
<dbReference type="eggNOG" id="ENOG502RZB5">
    <property type="taxonomic scope" value="Eukaryota"/>
</dbReference>
<dbReference type="STRING" id="8496.A0A151NAD6"/>
<keyword evidence="1" id="KW-0863">Zinc-finger</keyword>
<reference evidence="3 4" key="1">
    <citation type="journal article" date="2012" name="Genome Biol.">
        <title>Sequencing three crocodilian genomes to illuminate the evolution of archosaurs and amniotes.</title>
        <authorList>
            <person name="St John J.A."/>
            <person name="Braun E.L."/>
            <person name="Isberg S.R."/>
            <person name="Miles L.G."/>
            <person name="Chong A.Y."/>
            <person name="Gongora J."/>
            <person name="Dalzell P."/>
            <person name="Moran C."/>
            <person name="Bed'hom B."/>
            <person name="Abzhanov A."/>
            <person name="Burgess S.C."/>
            <person name="Cooksey A.M."/>
            <person name="Castoe T.A."/>
            <person name="Crawford N.G."/>
            <person name="Densmore L.D."/>
            <person name="Drew J.C."/>
            <person name="Edwards S.V."/>
            <person name="Faircloth B.C."/>
            <person name="Fujita M.K."/>
            <person name="Greenwold M.J."/>
            <person name="Hoffmann F.G."/>
            <person name="Howard J.M."/>
            <person name="Iguchi T."/>
            <person name="Janes D.E."/>
            <person name="Khan S.Y."/>
            <person name="Kohno S."/>
            <person name="de Koning A.J."/>
            <person name="Lance S.L."/>
            <person name="McCarthy F.M."/>
            <person name="McCormack J.E."/>
            <person name="Merchant M.E."/>
            <person name="Peterson D.G."/>
            <person name="Pollock D.D."/>
            <person name="Pourmand N."/>
            <person name="Raney B.J."/>
            <person name="Roessler K.A."/>
            <person name="Sanford J.R."/>
            <person name="Sawyer R.H."/>
            <person name="Schmidt C.J."/>
            <person name="Triplett E.W."/>
            <person name="Tuberville T.D."/>
            <person name="Venegas-Anaya M."/>
            <person name="Howard J.T."/>
            <person name="Jarvis E.D."/>
            <person name="Guillette L.J.Jr."/>
            <person name="Glenn T.C."/>
            <person name="Green R.E."/>
            <person name="Ray D.A."/>
        </authorList>
    </citation>
    <scope>NUCLEOTIDE SEQUENCE [LARGE SCALE GENOMIC DNA]</scope>
    <source>
        <strain evidence="3">KSC_2009_1</strain>
    </source>
</reference>
<dbReference type="GO" id="GO:0097196">
    <property type="term" value="C:Shu complex"/>
    <property type="evidence" value="ECO:0007669"/>
    <property type="project" value="TreeGrafter"/>
</dbReference>
<dbReference type="EMBL" id="AKHW03003672">
    <property type="protein sequence ID" value="KYO33798.1"/>
    <property type="molecule type" value="Genomic_DNA"/>
</dbReference>
<dbReference type="PANTHER" id="PTHR28498">
    <property type="entry name" value="ZINC FINGER SWIM DOMAIN-CONTAINING PROTEIN 7"/>
    <property type="match status" value="1"/>
</dbReference>